<feature type="coiled-coil region" evidence="3">
    <location>
        <begin position="361"/>
        <end position="510"/>
    </location>
</feature>
<comment type="caution">
    <text evidence="5">The sequence shown here is derived from an EMBL/GenBank/DDBJ whole genome shotgun (WGS) entry which is preliminary data.</text>
</comment>
<sequence>MSNREPQSTHIDISIANIGGIDETEAQFDAGVTVLSGRNATNRTSFLQGIMAGLGSNDVSMKADADDAHIELTTGNETYTREFERVDGTIRTDGDPYLEEPLLADLFAFLLESNEARRAVTTETDLRDLIMQPIDTDEINAEIDQLVDRRRSITQELEAIDDSKKRLPKLEEERTRLEAEIESTAEQLAETEAELESFDEGVEQTREEKNDVEAKLSELQDKRGDLESVRYEIETERESLDSLRREQSELADEADALPDAPMGEYEDIEAQIDRLRTRKQRLESKSSELQSVIQFNEEMLEESGGGLVSNPGDGNDGAVTDQLVADDSVTCWTCGSTVDADQIEETISMLQSQSQETFGEISNIEDELAALTERRAEIEQQQRERERIDRRQDEIDAEIETTTETIDRLTDRRDDLRDEIATLEAAIEEQEADMREDVLALHRQANQYEYDLGTLETQLEEVESEISEIEGRLEDAEDLEADREAIVADIEELRTRIERIERTAIEEFNDHMDTVLERLGYENIDRIWLERTETQVTRGRRTEAKSTFELHIVRQTTHGTTYEDTVDHLSESEREVVGLVFALAGYLVHEVYEEVPFLLLDSLEAIDSERIAALIDYLQAYTPYLVVALLDEDAAALDDAYTYMSVA</sequence>
<dbReference type="EMBL" id="RBZW01000058">
    <property type="protein sequence ID" value="THE63513.1"/>
    <property type="molecule type" value="Genomic_DNA"/>
</dbReference>
<evidence type="ECO:0000256" key="2">
    <source>
        <dbReference type="ARBA" id="ARBA00049666"/>
    </source>
</evidence>
<dbReference type="NCBIfam" id="NF045487">
    <property type="entry name" value="ASRP"/>
    <property type="match status" value="1"/>
</dbReference>
<dbReference type="Proteomes" id="UP000318864">
    <property type="component" value="Unassembled WGS sequence"/>
</dbReference>
<dbReference type="InterPro" id="IPR027417">
    <property type="entry name" value="P-loop_NTPase"/>
</dbReference>
<dbReference type="GO" id="GO:0006302">
    <property type="term" value="P:double-strand break repair"/>
    <property type="evidence" value="ECO:0007669"/>
    <property type="project" value="InterPro"/>
</dbReference>
<evidence type="ECO:0000256" key="1">
    <source>
        <dbReference type="ARBA" id="ARBA00023054"/>
    </source>
</evidence>
<dbReference type="AlphaFoldDB" id="A0A4S3TJU0"/>
<feature type="compositionally biased region" description="Basic and acidic residues" evidence="4">
    <location>
        <begin position="203"/>
        <end position="213"/>
    </location>
</feature>
<keyword evidence="1 3" id="KW-0175">Coiled coil</keyword>
<evidence type="ECO:0000313" key="6">
    <source>
        <dbReference type="Proteomes" id="UP000318864"/>
    </source>
</evidence>
<dbReference type="PANTHER" id="PTHR32114:SF2">
    <property type="entry name" value="ABC TRANSPORTER ABCH.3"/>
    <property type="match status" value="1"/>
</dbReference>
<dbReference type="PANTHER" id="PTHR32114">
    <property type="entry name" value="ABC TRANSPORTER ABCH.3"/>
    <property type="match status" value="1"/>
</dbReference>
<dbReference type="RefSeq" id="WP_141465855.1">
    <property type="nucleotide sequence ID" value="NZ_RBZW01000058.1"/>
</dbReference>
<evidence type="ECO:0000256" key="4">
    <source>
        <dbReference type="SAM" id="MobiDB-lite"/>
    </source>
</evidence>
<accession>A0A4S3TJU0</accession>
<gene>
    <name evidence="5" type="ORF">D8Y22_16930</name>
</gene>
<dbReference type="SUPFAM" id="SSF52540">
    <property type="entry name" value="P-loop containing nucleoside triphosphate hydrolases"/>
    <property type="match status" value="1"/>
</dbReference>
<feature type="compositionally biased region" description="Acidic residues" evidence="4">
    <location>
        <begin position="189"/>
        <end position="202"/>
    </location>
</feature>
<feature type="region of interest" description="Disordered" evidence="4">
    <location>
        <begin position="181"/>
        <end position="213"/>
    </location>
</feature>
<keyword evidence="6" id="KW-1185">Reference proteome</keyword>
<proteinExistence type="inferred from homology"/>
<organism evidence="5 6">
    <name type="scientific">Salinadaptatus halalkaliphilus</name>
    <dbReference type="NCBI Taxonomy" id="2419781"/>
    <lineage>
        <taxon>Archaea</taxon>
        <taxon>Methanobacteriati</taxon>
        <taxon>Methanobacteriota</taxon>
        <taxon>Stenosarchaea group</taxon>
        <taxon>Halobacteria</taxon>
        <taxon>Halobacteriales</taxon>
        <taxon>Natrialbaceae</taxon>
        <taxon>Salinadaptatus</taxon>
    </lineage>
</organism>
<evidence type="ECO:0000313" key="5">
    <source>
        <dbReference type="EMBL" id="THE63513.1"/>
    </source>
</evidence>
<name>A0A4S3TJU0_9EURY</name>
<evidence type="ECO:0000256" key="3">
    <source>
        <dbReference type="SAM" id="Coils"/>
    </source>
</evidence>
<comment type="similarity">
    <text evidence="2">Belongs to the Sph1/Sph2 family.</text>
</comment>
<reference evidence="5 6" key="1">
    <citation type="submission" date="2018-10" db="EMBL/GenBank/DDBJ databases">
        <title>Natronolimnobius sp. XQ-INN 246 isolated from Inner Mongolia Autonomous Region of China.</title>
        <authorList>
            <person name="Xue Q."/>
        </authorList>
    </citation>
    <scope>NUCLEOTIDE SEQUENCE [LARGE SCALE GENOMIC DNA]</scope>
    <source>
        <strain evidence="5 6">XQ-INN 246</strain>
    </source>
</reference>
<dbReference type="Gene3D" id="3.40.50.300">
    <property type="entry name" value="P-loop containing nucleotide triphosphate hydrolases"/>
    <property type="match status" value="2"/>
</dbReference>
<dbReference type="OrthoDB" id="241568at2157"/>
<protein>
    <submittedName>
        <fullName evidence="5">Chromosome segregation protein SMC</fullName>
    </submittedName>
</protein>
<dbReference type="GO" id="GO:0016887">
    <property type="term" value="F:ATP hydrolysis activity"/>
    <property type="evidence" value="ECO:0007669"/>
    <property type="project" value="InterPro"/>
</dbReference>